<dbReference type="InterPro" id="IPR045170">
    <property type="entry name" value="MTOX"/>
</dbReference>
<dbReference type="GO" id="GO:0050660">
    <property type="term" value="F:flavin adenine dinucleotide binding"/>
    <property type="evidence" value="ECO:0007669"/>
    <property type="project" value="InterPro"/>
</dbReference>
<name>A0A9P7BEX2_9ASCO</name>
<accession>A0A9P7BEX2</accession>
<dbReference type="InterPro" id="IPR021858">
    <property type="entry name" value="Fun_TF"/>
</dbReference>
<keyword evidence="4" id="KW-0274">FAD</keyword>
<feature type="domain" description="FAD dependent oxidoreductase" evidence="6">
    <location>
        <begin position="7"/>
        <end position="376"/>
    </location>
</feature>
<sequence>MSPEESILIIGAGTFGLSTALEILRRGHKNLTLLDPYPVPSPLSAGNDVNKIFQSVVRSKFYSDLSLESLKKWKNDEVYKDAYHETGIIYGASLKESHEEIYEQYKMLQEDGYDDKDSLELLQGPSDFLKLIDGSVDYGNGRFKNWKGYYQKKNCGWTFASLALKNASLECIKLGAKIITDVASELLFDQVNGDCLGVRTYSGMEILAKKTVICAGANSVKLLDFHNQLLAKCWTVGHIKLSESEIEELKGSPVILNIDKGFTFESDAFGDLKFCNEFPGYINMEKMKDIDKLVSIPIYKDSIPKEAEDQMRDFLKDVHPKLSDRSFNVAKICWCTDTPDRHFLIDEHPEHKGLILGTGDSGKGFKFMPIVGEYIATVTLEGRNSIPEDKINAWKWRPETETHPSCNHCTRLNLKCSYEIVYRWDEEALQNGTTFGRSNQYKKSTLCTKFEDYISRNEKEDHKQIDNSTYDYFLKSETSTLSQEITKQNIPWVNTKHNVHFINATHYDFTKGKKSSTDNHSLQKRVAYSPLMQVLSSMLVDDYFLNFIENNVNESPVLEKYNDISSNHNSSIKQIQDIEQIQELKQDKILDLFTPSYPDIIEGISPVFLDSFSPASPTFNTNFDIPLNLNFSLPNLTLQSNNYYAKYNTLCLEQQKLLSYFIENICPTCVCYSELKKSSFEINPIYFIDDSIPESQSDMNPYLYLIVPLAFKHEIVMDAVIATSAYQLYLSDKDPSFKLLSDAYADKAVKKLPDLIREKQCQHSSDWDEVLATVLMLCFREISANSDSRLTWMMYLSYAKYFVKEINSLNVSSALGTFFARYFITHEVIGQTVLLEDEEFNIQNNNSNVVSVYLNLVGNKKDDFMKYILQDNVNGDLHLRTLKDRDTVINVVFGCCPYLICLTHQISSLAECCEGLEFETLETKREFLKHISARRRLIKFDIQNIEQKLHISEVVSTNRSEKIIEQIAEIRRLSVLLYLFIRIDLEELYQNGGIITKDFIDKRKEMEKYKSKAIELYNLLPEIPVTLTWSIFILGVILSNYENERWFILEKLTQIQSKRESLSLKNAKDVIIEIWKDVDLGLTSYRWKDLINEKADSLSIALIN</sequence>
<evidence type="ECO:0000256" key="1">
    <source>
        <dbReference type="ARBA" id="ARBA00001974"/>
    </source>
</evidence>
<evidence type="ECO:0000313" key="8">
    <source>
        <dbReference type="Proteomes" id="UP000697127"/>
    </source>
</evidence>
<dbReference type="AlphaFoldDB" id="A0A9P7BEX2"/>
<dbReference type="Pfam" id="PF11951">
    <property type="entry name" value="Fungal_trans_2"/>
    <property type="match status" value="1"/>
</dbReference>
<evidence type="ECO:0000259" key="6">
    <source>
        <dbReference type="Pfam" id="PF01266"/>
    </source>
</evidence>
<evidence type="ECO:0000256" key="2">
    <source>
        <dbReference type="ARBA" id="ARBA00010989"/>
    </source>
</evidence>
<reference evidence="7" key="1">
    <citation type="submission" date="2020-11" db="EMBL/GenBank/DDBJ databases">
        <title>Kefir isolates.</title>
        <authorList>
            <person name="Marcisauskas S."/>
            <person name="Kim Y."/>
            <person name="Blasche S."/>
        </authorList>
    </citation>
    <scope>NUCLEOTIDE SEQUENCE</scope>
    <source>
        <strain evidence="7">Olga-1</strain>
    </source>
</reference>
<dbReference type="PANTHER" id="PTHR10961">
    <property type="entry name" value="PEROXISOMAL SARCOSINE OXIDASE"/>
    <property type="match status" value="1"/>
</dbReference>
<comment type="cofactor">
    <cofactor evidence="1">
        <name>FAD</name>
        <dbReference type="ChEBI" id="CHEBI:57692"/>
    </cofactor>
</comment>
<dbReference type="EMBL" id="PUHW01000250">
    <property type="protein sequence ID" value="KAG0687515.1"/>
    <property type="molecule type" value="Genomic_DNA"/>
</dbReference>
<evidence type="ECO:0000256" key="4">
    <source>
        <dbReference type="ARBA" id="ARBA00022827"/>
    </source>
</evidence>
<evidence type="ECO:0000256" key="3">
    <source>
        <dbReference type="ARBA" id="ARBA00022630"/>
    </source>
</evidence>
<keyword evidence="5" id="KW-0560">Oxidoreductase</keyword>
<dbReference type="SUPFAM" id="SSF51905">
    <property type="entry name" value="FAD/NAD(P)-binding domain"/>
    <property type="match status" value="1"/>
</dbReference>
<dbReference type="PANTHER" id="PTHR10961:SF24">
    <property type="entry name" value="HYPOTHETICAL FRUCTOSYL AMINE:OXYGEN OXIDOREDUCTASE (EUROFUNG)"/>
    <property type="match status" value="1"/>
</dbReference>
<keyword evidence="8" id="KW-1185">Reference proteome</keyword>
<dbReference type="GO" id="GO:0008115">
    <property type="term" value="F:sarcosine oxidase activity"/>
    <property type="evidence" value="ECO:0007669"/>
    <property type="project" value="TreeGrafter"/>
</dbReference>
<comment type="caution">
    <text evidence="7">The sequence shown here is derived from an EMBL/GenBank/DDBJ whole genome shotgun (WGS) entry which is preliminary data.</text>
</comment>
<organism evidence="7 8">
    <name type="scientific">Pichia californica</name>
    <dbReference type="NCBI Taxonomy" id="460514"/>
    <lineage>
        <taxon>Eukaryota</taxon>
        <taxon>Fungi</taxon>
        <taxon>Dikarya</taxon>
        <taxon>Ascomycota</taxon>
        <taxon>Saccharomycotina</taxon>
        <taxon>Pichiomycetes</taxon>
        <taxon>Pichiales</taxon>
        <taxon>Pichiaceae</taxon>
        <taxon>Pichia</taxon>
    </lineage>
</organism>
<dbReference type="InterPro" id="IPR036188">
    <property type="entry name" value="FAD/NAD-bd_sf"/>
</dbReference>
<dbReference type="Proteomes" id="UP000697127">
    <property type="component" value="Unassembled WGS sequence"/>
</dbReference>
<dbReference type="Pfam" id="PF01266">
    <property type="entry name" value="DAO"/>
    <property type="match status" value="1"/>
</dbReference>
<dbReference type="GO" id="GO:0051698">
    <property type="term" value="F:saccharopine oxidase activity"/>
    <property type="evidence" value="ECO:0007669"/>
    <property type="project" value="TreeGrafter"/>
</dbReference>
<dbReference type="Gene3D" id="3.50.50.60">
    <property type="entry name" value="FAD/NAD(P)-binding domain"/>
    <property type="match status" value="1"/>
</dbReference>
<evidence type="ECO:0000256" key="5">
    <source>
        <dbReference type="ARBA" id="ARBA00023002"/>
    </source>
</evidence>
<keyword evidence="3" id="KW-0285">Flavoprotein</keyword>
<dbReference type="Gene3D" id="3.30.9.10">
    <property type="entry name" value="D-Amino Acid Oxidase, subunit A, domain 2"/>
    <property type="match status" value="1"/>
</dbReference>
<dbReference type="InterPro" id="IPR006076">
    <property type="entry name" value="FAD-dep_OxRdtase"/>
</dbReference>
<comment type="similarity">
    <text evidence="2">Belongs to the MSOX/MTOX family.</text>
</comment>
<proteinExistence type="inferred from homology"/>
<protein>
    <recommendedName>
        <fullName evidence="6">FAD dependent oxidoreductase domain-containing protein</fullName>
    </recommendedName>
</protein>
<gene>
    <name evidence="7" type="ORF">C6P40_002251</name>
</gene>
<evidence type="ECO:0000313" key="7">
    <source>
        <dbReference type="EMBL" id="KAG0687515.1"/>
    </source>
</evidence>